<gene>
    <name evidence="4" type="ORF">SAMN04489718_1092</name>
</gene>
<dbReference type="EMBL" id="FNKO01000001">
    <property type="protein sequence ID" value="SDQ27746.1"/>
    <property type="molecule type" value="Genomic_DNA"/>
</dbReference>
<dbReference type="RefSeq" id="WP_092521530.1">
    <property type="nucleotide sequence ID" value="NZ_FNKO01000001.1"/>
</dbReference>
<dbReference type="InterPro" id="IPR050963">
    <property type="entry name" value="Sirohydro_Cobaltochel/CbiX"/>
</dbReference>
<evidence type="ECO:0000256" key="1">
    <source>
        <dbReference type="ARBA" id="ARBA00022723"/>
    </source>
</evidence>
<keyword evidence="1" id="KW-0479">Metal-binding</keyword>
<keyword evidence="2" id="KW-0456">Lyase</keyword>
<organism evidence="4 5">
    <name type="scientific">Actinopolyspora saharensis</name>
    <dbReference type="NCBI Taxonomy" id="995062"/>
    <lineage>
        <taxon>Bacteria</taxon>
        <taxon>Bacillati</taxon>
        <taxon>Actinomycetota</taxon>
        <taxon>Actinomycetes</taxon>
        <taxon>Actinopolysporales</taxon>
        <taxon>Actinopolysporaceae</taxon>
        <taxon>Actinopolyspora</taxon>
    </lineage>
</organism>
<reference evidence="5" key="1">
    <citation type="submission" date="2016-10" db="EMBL/GenBank/DDBJ databases">
        <authorList>
            <person name="Varghese N."/>
            <person name="Submissions S."/>
        </authorList>
    </citation>
    <scope>NUCLEOTIDE SEQUENCE [LARGE SCALE GENOMIC DNA]</scope>
    <source>
        <strain evidence="5">DSM 45459</strain>
    </source>
</reference>
<dbReference type="OrthoDB" id="7345302at2"/>
<sequence length="255" mass="26269">MSGDVAFSGGAGTHHADQRARNCSGGSRAPSLLLVAHGSRDPRGGRTVERLTAAASEALGVTGRMANVDVTGPTVAEALDGLAGPVVAVPAFLASGYHVRTDLPAQLEQHGRTDVTVTEPLGPAEKLAEVMLRRLEQAGRRPGDPVVFAAAGSADAGALAEVEGMAASLGRLVHPEGKALEPTYITATRPRAAEVCAAGGHGPRTFLAPYLLAPGLFHRWLTEMPSAGVAAPLGNDREVVRLITRRYRSALPTGG</sequence>
<dbReference type="SUPFAM" id="SSF53800">
    <property type="entry name" value="Chelatase"/>
    <property type="match status" value="1"/>
</dbReference>
<dbReference type="STRING" id="995062.SAMN04489718_1092"/>
<proteinExistence type="predicted"/>
<dbReference type="GO" id="GO:0016829">
    <property type="term" value="F:lyase activity"/>
    <property type="evidence" value="ECO:0007669"/>
    <property type="project" value="UniProtKB-KW"/>
</dbReference>
<evidence type="ECO:0000256" key="2">
    <source>
        <dbReference type="ARBA" id="ARBA00023239"/>
    </source>
</evidence>
<dbReference type="PANTHER" id="PTHR33542">
    <property type="entry name" value="SIROHYDROCHLORIN FERROCHELATASE, CHLOROPLASTIC"/>
    <property type="match status" value="1"/>
</dbReference>
<dbReference type="Proteomes" id="UP000199301">
    <property type="component" value="Unassembled WGS sequence"/>
</dbReference>
<dbReference type="AlphaFoldDB" id="A0A1H0ZKZ6"/>
<dbReference type="Pfam" id="PF01903">
    <property type="entry name" value="CbiX"/>
    <property type="match status" value="1"/>
</dbReference>
<evidence type="ECO:0000256" key="3">
    <source>
        <dbReference type="SAM" id="MobiDB-lite"/>
    </source>
</evidence>
<protein>
    <submittedName>
        <fullName evidence="4">Sirohydrochlorin ferrochelatase</fullName>
    </submittedName>
</protein>
<dbReference type="Gene3D" id="3.40.50.1400">
    <property type="match status" value="2"/>
</dbReference>
<dbReference type="CDD" id="cd03416">
    <property type="entry name" value="CbiX_SirB_N"/>
    <property type="match status" value="1"/>
</dbReference>
<dbReference type="GO" id="GO:0046872">
    <property type="term" value="F:metal ion binding"/>
    <property type="evidence" value="ECO:0007669"/>
    <property type="project" value="UniProtKB-KW"/>
</dbReference>
<accession>A0A1H0ZKZ6</accession>
<dbReference type="PANTHER" id="PTHR33542:SF5">
    <property type="entry name" value="FERROCHELATASE CHE1"/>
    <property type="match status" value="1"/>
</dbReference>
<evidence type="ECO:0000313" key="4">
    <source>
        <dbReference type="EMBL" id="SDQ27746.1"/>
    </source>
</evidence>
<keyword evidence="5" id="KW-1185">Reference proteome</keyword>
<feature type="region of interest" description="Disordered" evidence="3">
    <location>
        <begin position="1"/>
        <end position="28"/>
    </location>
</feature>
<evidence type="ECO:0000313" key="5">
    <source>
        <dbReference type="Proteomes" id="UP000199301"/>
    </source>
</evidence>
<name>A0A1H0ZKZ6_9ACTN</name>
<dbReference type="InterPro" id="IPR002762">
    <property type="entry name" value="CbiX-like"/>
</dbReference>